<dbReference type="Proteomes" id="UP000708148">
    <property type="component" value="Unassembled WGS sequence"/>
</dbReference>
<dbReference type="Pfam" id="PF01209">
    <property type="entry name" value="Ubie_methyltran"/>
    <property type="match status" value="1"/>
</dbReference>
<organism evidence="1 2">
    <name type="scientific">Ostreobium quekettii</name>
    <dbReference type="NCBI Taxonomy" id="121088"/>
    <lineage>
        <taxon>Eukaryota</taxon>
        <taxon>Viridiplantae</taxon>
        <taxon>Chlorophyta</taxon>
        <taxon>core chlorophytes</taxon>
        <taxon>Ulvophyceae</taxon>
        <taxon>TCBD clade</taxon>
        <taxon>Bryopsidales</taxon>
        <taxon>Ostreobineae</taxon>
        <taxon>Ostreobiaceae</taxon>
        <taxon>Ostreobium</taxon>
    </lineage>
</organism>
<evidence type="ECO:0000313" key="2">
    <source>
        <dbReference type="Proteomes" id="UP000708148"/>
    </source>
</evidence>
<comment type="caution">
    <text evidence="1">The sequence shown here is derived from an EMBL/GenBank/DDBJ whole genome shotgun (WGS) entry which is preliminary data.</text>
</comment>
<sequence length="108" mass="11971">MGDGIPPASAFKLRGDAKLQYVRELFDRIADRYDFVNVIISMGHSTLWRWRALWFAGDMLPVGARVLDVGCGSGRYGAEATWPAHTFAVACPLLPLRTRHAKVLGPPF</sequence>
<proteinExistence type="predicted"/>
<protein>
    <submittedName>
        <fullName evidence="1">Uncharacterized protein</fullName>
    </submittedName>
</protein>
<reference evidence="1" key="1">
    <citation type="submission" date="2020-12" db="EMBL/GenBank/DDBJ databases">
        <authorList>
            <person name="Iha C."/>
        </authorList>
    </citation>
    <scope>NUCLEOTIDE SEQUENCE</scope>
</reference>
<accession>A0A8S1IS38</accession>
<dbReference type="InterPro" id="IPR029063">
    <property type="entry name" value="SAM-dependent_MTases_sf"/>
</dbReference>
<name>A0A8S1IS38_9CHLO</name>
<dbReference type="OrthoDB" id="8300214at2759"/>
<keyword evidence="2" id="KW-1185">Reference proteome</keyword>
<gene>
    <name evidence="1" type="ORF">OSTQU699_LOCUS3022</name>
</gene>
<dbReference type="Gene3D" id="3.40.50.150">
    <property type="entry name" value="Vaccinia Virus protein VP39"/>
    <property type="match status" value="1"/>
</dbReference>
<evidence type="ECO:0000313" key="1">
    <source>
        <dbReference type="EMBL" id="CAD7697661.1"/>
    </source>
</evidence>
<dbReference type="EMBL" id="CAJHUC010000695">
    <property type="protein sequence ID" value="CAD7697661.1"/>
    <property type="molecule type" value="Genomic_DNA"/>
</dbReference>
<dbReference type="SUPFAM" id="SSF53335">
    <property type="entry name" value="S-adenosyl-L-methionine-dependent methyltransferases"/>
    <property type="match status" value="1"/>
</dbReference>
<dbReference type="AlphaFoldDB" id="A0A8S1IS38"/>